<dbReference type="Pfam" id="PF21158">
    <property type="entry name" value="flgK_1st_1"/>
    <property type="match status" value="1"/>
</dbReference>
<evidence type="ECO:0000259" key="8">
    <source>
        <dbReference type="Pfam" id="PF00460"/>
    </source>
</evidence>
<dbReference type="PRINTS" id="PR01005">
    <property type="entry name" value="FLGHOOKAP1"/>
</dbReference>
<dbReference type="InterPro" id="IPR053927">
    <property type="entry name" value="FlgK_helical"/>
</dbReference>
<evidence type="ECO:0000256" key="6">
    <source>
        <dbReference type="ARBA" id="ARBA00023143"/>
    </source>
</evidence>
<keyword evidence="12" id="KW-0282">Flagellum</keyword>
<dbReference type="EMBL" id="CP110257">
    <property type="protein sequence ID" value="UZD55769.1"/>
    <property type="molecule type" value="Genomic_DNA"/>
</dbReference>
<dbReference type="NCBIfam" id="TIGR02492">
    <property type="entry name" value="flgK_ends"/>
    <property type="match status" value="1"/>
</dbReference>
<dbReference type="Pfam" id="PF00460">
    <property type="entry name" value="Flg_bb_rod"/>
    <property type="match status" value="1"/>
</dbReference>
<keyword evidence="6 7" id="KW-0975">Bacterial flagellum</keyword>
<evidence type="ECO:0000259" key="10">
    <source>
        <dbReference type="Pfam" id="PF21158"/>
    </source>
</evidence>
<dbReference type="InterPro" id="IPR001444">
    <property type="entry name" value="Flag_bb_rod_N"/>
</dbReference>
<dbReference type="InterPro" id="IPR010930">
    <property type="entry name" value="Flg_bb/hook_C_dom"/>
</dbReference>
<comment type="similarity">
    <text evidence="3 7">Belongs to the flagella basal body rod proteins family.</text>
</comment>
<evidence type="ECO:0000259" key="9">
    <source>
        <dbReference type="Pfam" id="PF06429"/>
    </source>
</evidence>
<evidence type="ECO:0000313" key="13">
    <source>
        <dbReference type="Proteomes" id="UP001163266"/>
    </source>
</evidence>
<evidence type="ECO:0000256" key="1">
    <source>
        <dbReference type="ARBA" id="ARBA00004365"/>
    </source>
</evidence>
<evidence type="ECO:0000256" key="2">
    <source>
        <dbReference type="ARBA" id="ARBA00004613"/>
    </source>
</evidence>
<dbReference type="RefSeq" id="WP_264893523.1">
    <property type="nucleotide sequence ID" value="NZ_CP110257.1"/>
</dbReference>
<feature type="domain" description="Flagellar hook-associated protein 1 D2-like" evidence="10">
    <location>
        <begin position="337"/>
        <end position="411"/>
    </location>
</feature>
<name>A0ABY6MUV7_9BURK</name>
<proteinExistence type="inferred from homology"/>
<gene>
    <name evidence="7 12" type="primary">flgK</name>
    <name evidence="12" type="ORF">OMP39_04095</name>
</gene>
<dbReference type="Pfam" id="PF22638">
    <property type="entry name" value="FlgK_D1"/>
    <property type="match status" value="1"/>
</dbReference>
<dbReference type="Pfam" id="PF06429">
    <property type="entry name" value="Flg_bbr_C"/>
    <property type="match status" value="1"/>
</dbReference>
<reference evidence="12" key="1">
    <citation type="submission" date="2022-10" db="EMBL/GenBank/DDBJ databases">
        <title>Complete genome sequence of Schlegelella aquatica LMG 23380.</title>
        <authorList>
            <person name="Musilova J."/>
            <person name="Kourilova X."/>
            <person name="Bezdicek M."/>
            <person name="Hermankova K."/>
            <person name="Obruca S."/>
            <person name="Sedlar K."/>
        </authorList>
    </citation>
    <scope>NUCLEOTIDE SEQUENCE</scope>
    <source>
        <strain evidence="12">LMG 23380</strain>
    </source>
</reference>
<dbReference type="InterPro" id="IPR002371">
    <property type="entry name" value="FlgK"/>
</dbReference>
<dbReference type="Proteomes" id="UP001163266">
    <property type="component" value="Chromosome"/>
</dbReference>
<dbReference type="InterPro" id="IPR019776">
    <property type="entry name" value="Flagellar_basal_body_rod_CS"/>
</dbReference>
<feature type="domain" description="Flagellar hook-associated protein FlgK helical" evidence="11">
    <location>
        <begin position="92"/>
        <end position="315"/>
    </location>
</feature>
<dbReference type="SUPFAM" id="SSF64518">
    <property type="entry name" value="Phase 1 flagellin"/>
    <property type="match status" value="1"/>
</dbReference>
<dbReference type="PANTHER" id="PTHR30033">
    <property type="entry name" value="FLAGELLAR HOOK-ASSOCIATED PROTEIN 1"/>
    <property type="match status" value="1"/>
</dbReference>
<organism evidence="12 13">
    <name type="scientific">Caldimonas aquatica</name>
    <dbReference type="NCBI Taxonomy" id="376175"/>
    <lineage>
        <taxon>Bacteria</taxon>
        <taxon>Pseudomonadati</taxon>
        <taxon>Pseudomonadota</taxon>
        <taxon>Betaproteobacteria</taxon>
        <taxon>Burkholderiales</taxon>
        <taxon>Sphaerotilaceae</taxon>
        <taxon>Caldimonas</taxon>
    </lineage>
</organism>
<keyword evidence="5 7" id="KW-0964">Secreted</keyword>
<feature type="domain" description="Flagellar basal body rod protein N-terminal" evidence="8">
    <location>
        <begin position="8"/>
        <end position="34"/>
    </location>
</feature>
<evidence type="ECO:0000256" key="4">
    <source>
        <dbReference type="ARBA" id="ARBA00016244"/>
    </source>
</evidence>
<evidence type="ECO:0000313" key="12">
    <source>
        <dbReference type="EMBL" id="UZD55769.1"/>
    </source>
</evidence>
<sequence>MPGIISLGTRAMFAAQAQLNTTAANISNANTPGYSRQTVELETAGGQFTGAGFFGKGVNITTVSRAHDAFLSREVTLSQALAAHDAARLEQLQRVERVFDLGENGLGARVSAFLNAFVDVASDPNDPSARQVVLSRAQALTSQVRSVAAQLDSIQTGVTEDIKTSVDAANQLVQRIADLNQQIARVKGFGHEPNDLLDQREQLINELNHYIGVTQIPASDGTVGLFIGGGQKLLLGSNALELRALPDTYDSSRVVLGVHEGGVDRRLDDRVLGGGSIAGLLRFQREDLPVAINEVGRLAGVIAARVNAQHAAGTTPPPVAPGPPIFATGAPRALPASTNTGTAAVGVVIQDATLLSAKDLELTFRSGAWQVRELPDGSFTALSAAQLLSDHGLQLSFSGTAQEGDRFLLEPSRLVAASMDVVLNDPMRLAATSATESNGNAKAMLALRDERMVRGMTLADAYAGVTASVGVRVMGAEAASEMSSSIAKDAEVRRNNVEGVNLDEEAARLIQFQQAYQAAAKVLQVAQSVFDTLLQTAAR</sequence>
<feature type="domain" description="Flagellar basal-body/hook protein C-terminal" evidence="9">
    <location>
        <begin position="499"/>
        <end position="535"/>
    </location>
</feature>
<dbReference type="PANTHER" id="PTHR30033:SF1">
    <property type="entry name" value="FLAGELLAR HOOK-ASSOCIATED PROTEIN 1"/>
    <property type="match status" value="1"/>
</dbReference>
<protein>
    <recommendedName>
        <fullName evidence="4 7">Flagellar hook-associated protein 1</fullName>
        <shortName evidence="7">HAP1</shortName>
    </recommendedName>
</protein>
<evidence type="ECO:0000256" key="7">
    <source>
        <dbReference type="RuleBase" id="RU362065"/>
    </source>
</evidence>
<evidence type="ECO:0000256" key="3">
    <source>
        <dbReference type="ARBA" id="ARBA00009677"/>
    </source>
</evidence>
<comment type="subcellular location">
    <subcellularLocation>
        <location evidence="1 7">Bacterial flagellum</location>
    </subcellularLocation>
    <subcellularLocation>
        <location evidence="2 7">Secreted</location>
    </subcellularLocation>
</comment>
<keyword evidence="12" id="KW-0969">Cilium</keyword>
<evidence type="ECO:0000259" key="11">
    <source>
        <dbReference type="Pfam" id="PF22638"/>
    </source>
</evidence>
<dbReference type="InterPro" id="IPR049119">
    <property type="entry name" value="FlgK_D2-like"/>
</dbReference>
<accession>A0ABY6MUV7</accession>
<keyword evidence="12" id="KW-0966">Cell projection</keyword>
<dbReference type="PROSITE" id="PS00588">
    <property type="entry name" value="FLAGELLA_BB_ROD"/>
    <property type="match status" value="1"/>
</dbReference>
<keyword evidence="13" id="KW-1185">Reference proteome</keyword>
<evidence type="ECO:0000256" key="5">
    <source>
        <dbReference type="ARBA" id="ARBA00022525"/>
    </source>
</evidence>